<dbReference type="PANTHER" id="PTHR30346">
    <property type="entry name" value="TRANSCRIPTIONAL DUAL REGULATOR HCAR-RELATED"/>
    <property type="match status" value="1"/>
</dbReference>
<dbReference type="PANTHER" id="PTHR30346:SF0">
    <property type="entry name" value="HCA OPERON TRANSCRIPTIONAL ACTIVATOR HCAR"/>
    <property type="match status" value="1"/>
</dbReference>
<dbReference type="SUPFAM" id="SSF46785">
    <property type="entry name" value="Winged helix' DNA-binding domain"/>
    <property type="match status" value="1"/>
</dbReference>
<protein>
    <submittedName>
        <fullName evidence="6">LysR family transcriptional regulator</fullName>
    </submittedName>
</protein>
<dbReference type="PRINTS" id="PR00039">
    <property type="entry name" value="HTHLYSR"/>
</dbReference>
<dbReference type="AlphaFoldDB" id="A0A562ZQZ6"/>
<gene>
    <name evidence="6" type="ORF">FN976_11840</name>
</gene>
<evidence type="ECO:0000256" key="2">
    <source>
        <dbReference type="ARBA" id="ARBA00023015"/>
    </source>
</evidence>
<dbReference type="Pfam" id="PF00126">
    <property type="entry name" value="HTH_1"/>
    <property type="match status" value="1"/>
</dbReference>
<proteinExistence type="inferred from homology"/>
<dbReference type="CDD" id="cd05466">
    <property type="entry name" value="PBP2_LTTR_substrate"/>
    <property type="match status" value="1"/>
</dbReference>
<evidence type="ECO:0000259" key="5">
    <source>
        <dbReference type="PROSITE" id="PS50931"/>
    </source>
</evidence>
<evidence type="ECO:0000256" key="1">
    <source>
        <dbReference type="ARBA" id="ARBA00009437"/>
    </source>
</evidence>
<evidence type="ECO:0000256" key="4">
    <source>
        <dbReference type="ARBA" id="ARBA00023163"/>
    </source>
</evidence>
<dbReference type="OrthoDB" id="8839922at2"/>
<dbReference type="InterPro" id="IPR000847">
    <property type="entry name" value="LysR_HTH_N"/>
</dbReference>
<dbReference type="SUPFAM" id="SSF53850">
    <property type="entry name" value="Periplasmic binding protein-like II"/>
    <property type="match status" value="1"/>
</dbReference>
<organism evidence="6 7">
    <name type="scientific">Caenimonas sedimenti</name>
    <dbReference type="NCBI Taxonomy" id="2596921"/>
    <lineage>
        <taxon>Bacteria</taxon>
        <taxon>Pseudomonadati</taxon>
        <taxon>Pseudomonadota</taxon>
        <taxon>Betaproteobacteria</taxon>
        <taxon>Burkholderiales</taxon>
        <taxon>Comamonadaceae</taxon>
        <taxon>Caenimonas</taxon>
    </lineage>
</organism>
<dbReference type="Pfam" id="PF03466">
    <property type="entry name" value="LysR_substrate"/>
    <property type="match status" value="1"/>
</dbReference>
<dbReference type="InterPro" id="IPR005119">
    <property type="entry name" value="LysR_subst-bd"/>
</dbReference>
<dbReference type="EMBL" id="VOBQ01000009">
    <property type="protein sequence ID" value="TWO71012.1"/>
    <property type="molecule type" value="Genomic_DNA"/>
</dbReference>
<name>A0A562ZQZ6_9BURK</name>
<accession>A0A562ZQZ6</accession>
<keyword evidence="3" id="KW-0238">DNA-binding</keyword>
<feature type="domain" description="HTH lysR-type" evidence="5">
    <location>
        <begin position="14"/>
        <end position="71"/>
    </location>
</feature>
<keyword evidence="7" id="KW-1185">Reference proteome</keyword>
<dbReference type="Gene3D" id="1.10.10.10">
    <property type="entry name" value="Winged helix-like DNA-binding domain superfamily/Winged helix DNA-binding domain"/>
    <property type="match status" value="1"/>
</dbReference>
<comment type="caution">
    <text evidence="6">The sequence shown here is derived from an EMBL/GenBank/DDBJ whole genome shotgun (WGS) entry which is preliminary data.</text>
</comment>
<keyword evidence="2" id="KW-0805">Transcription regulation</keyword>
<evidence type="ECO:0000313" key="6">
    <source>
        <dbReference type="EMBL" id="TWO71012.1"/>
    </source>
</evidence>
<dbReference type="Gene3D" id="3.40.190.10">
    <property type="entry name" value="Periplasmic binding protein-like II"/>
    <property type="match status" value="2"/>
</dbReference>
<dbReference type="Proteomes" id="UP000318199">
    <property type="component" value="Unassembled WGS sequence"/>
</dbReference>
<evidence type="ECO:0000256" key="3">
    <source>
        <dbReference type="ARBA" id="ARBA00023125"/>
    </source>
</evidence>
<dbReference type="InterPro" id="IPR036390">
    <property type="entry name" value="WH_DNA-bd_sf"/>
</dbReference>
<evidence type="ECO:0000313" key="7">
    <source>
        <dbReference type="Proteomes" id="UP000318199"/>
    </source>
</evidence>
<dbReference type="FunFam" id="1.10.10.10:FF:000001">
    <property type="entry name" value="LysR family transcriptional regulator"/>
    <property type="match status" value="1"/>
</dbReference>
<dbReference type="GO" id="GO:0032993">
    <property type="term" value="C:protein-DNA complex"/>
    <property type="evidence" value="ECO:0007669"/>
    <property type="project" value="TreeGrafter"/>
</dbReference>
<dbReference type="PROSITE" id="PS50931">
    <property type="entry name" value="HTH_LYSR"/>
    <property type="match status" value="1"/>
</dbReference>
<dbReference type="GO" id="GO:0003700">
    <property type="term" value="F:DNA-binding transcription factor activity"/>
    <property type="evidence" value="ECO:0007669"/>
    <property type="project" value="InterPro"/>
</dbReference>
<reference evidence="6 7" key="1">
    <citation type="submission" date="2019-07" db="EMBL/GenBank/DDBJ databases">
        <title>Caenimonas sedimenti sp. nov., isolated from activated sludge.</title>
        <authorList>
            <person name="Xu J."/>
        </authorList>
    </citation>
    <scope>NUCLEOTIDE SEQUENCE [LARGE SCALE GENOMIC DNA]</scope>
    <source>
        <strain evidence="6 7">HX-9-20</strain>
    </source>
</reference>
<keyword evidence="4" id="KW-0804">Transcription</keyword>
<sequence length="293" mass="31353">MAQLPRYRYRLSHMDIKQLRYAIAVAEAGSFSAGARQAFVTQPTLSAAIAALEADVGFKVFDRHPRGVVLTPQGSRLIAHARSVLSELAAMKTLARSPAVQRRRLRVGLLATLAPQFVADTIAALTRSAGLPGCQTEDGSLSALRRRLASGRLDAILTSLEAQPAPGVCQLELAADSQVLALPEAWEVPAQVTPAMLHGQTLIVRIHCEFLQAASRILDECRVAPIVVARTESDAHAMAMVGAGLGACLVPDSLSAPRVKLVQVQQVRLQRRLGLEWIKGAAGGALDRMQRLA</sequence>
<dbReference type="InterPro" id="IPR036388">
    <property type="entry name" value="WH-like_DNA-bd_sf"/>
</dbReference>
<dbReference type="GO" id="GO:0003677">
    <property type="term" value="F:DNA binding"/>
    <property type="evidence" value="ECO:0007669"/>
    <property type="project" value="UniProtKB-KW"/>
</dbReference>
<comment type="similarity">
    <text evidence="1">Belongs to the LysR transcriptional regulatory family.</text>
</comment>